<dbReference type="EC" id="3.2.1.23" evidence="2"/>
<evidence type="ECO:0000256" key="1">
    <source>
        <dbReference type="ARBA" id="ARBA00001412"/>
    </source>
</evidence>
<evidence type="ECO:0000313" key="5">
    <source>
        <dbReference type="Proteomes" id="UP000290289"/>
    </source>
</evidence>
<protein>
    <recommendedName>
        <fullName evidence="2">beta-galactosidase</fullName>
        <ecNumber evidence="2">3.2.1.23</ecNumber>
    </recommendedName>
</protein>
<gene>
    <name evidence="4" type="ORF">DVH24_018644</name>
</gene>
<proteinExistence type="predicted"/>
<reference evidence="4 5" key="1">
    <citation type="submission" date="2018-10" db="EMBL/GenBank/DDBJ databases">
        <title>A high-quality apple genome assembly.</title>
        <authorList>
            <person name="Hu J."/>
        </authorList>
    </citation>
    <scope>NUCLEOTIDE SEQUENCE [LARGE SCALE GENOMIC DNA]</scope>
    <source>
        <strain evidence="5">cv. HFTH1</strain>
        <tissue evidence="4">Young leaf</tissue>
    </source>
</reference>
<feature type="domain" description="Glycoside hydrolase 35 catalytic" evidence="3">
    <location>
        <begin position="51"/>
        <end position="83"/>
    </location>
</feature>
<dbReference type="AlphaFoldDB" id="A0A498HK48"/>
<comment type="caution">
    <text evidence="4">The sequence shown here is derived from an EMBL/GenBank/DDBJ whole genome shotgun (WGS) entry which is preliminary data.</text>
</comment>
<dbReference type="Pfam" id="PF01301">
    <property type="entry name" value="Glyco_hydro_35"/>
    <property type="match status" value="1"/>
</dbReference>
<dbReference type="EMBL" id="RDQH01000342">
    <property type="protein sequence ID" value="RXH71289.1"/>
    <property type="molecule type" value="Genomic_DNA"/>
</dbReference>
<evidence type="ECO:0000256" key="2">
    <source>
        <dbReference type="ARBA" id="ARBA00012756"/>
    </source>
</evidence>
<evidence type="ECO:0000313" key="4">
    <source>
        <dbReference type="EMBL" id="RXH71289.1"/>
    </source>
</evidence>
<keyword evidence="5" id="KW-1185">Reference proteome</keyword>
<sequence length="170" mass="19846">MLQCTKFKVFISVACPDYTKVKWCKPCCGYKESWVHCLGHCYDKNHLGARMYDLVRFLKAIQKAGLYAHLHIGPYACAEWNFGLKESAMEFWMPKRRSLIISSFFLIFAKPNRHSKAFPNNVFLMCCEMDDAIKKYDAIQSCRRGSRAEEENCCTWRIGNNSRHMFNSKS</sequence>
<dbReference type="InterPro" id="IPR017853">
    <property type="entry name" value="GH"/>
</dbReference>
<name>A0A498HK48_MALDO</name>
<accession>A0A498HK48</accession>
<dbReference type="Gene3D" id="3.20.20.80">
    <property type="entry name" value="Glycosidases"/>
    <property type="match status" value="1"/>
</dbReference>
<organism evidence="4 5">
    <name type="scientific">Malus domestica</name>
    <name type="common">Apple</name>
    <name type="synonym">Pyrus malus</name>
    <dbReference type="NCBI Taxonomy" id="3750"/>
    <lineage>
        <taxon>Eukaryota</taxon>
        <taxon>Viridiplantae</taxon>
        <taxon>Streptophyta</taxon>
        <taxon>Embryophyta</taxon>
        <taxon>Tracheophyta</taxon>
        <taxon>Spermatophyta</taxon>
        <taxon>Magnoliopsida</taxon>
        <taxon>eudicotyledons</taxon>
        <taxon>Gunneridae</taxon>
        <taxon>Pentapetalae</taxon>
        <taxon>rosids</taxon>
        <taxon>fabids</taxon>
        <taxon>Rosales</taxon>
        <taxon>Rosaceae</taxon>
        <taxon>Amygdaloideae</taxon>
        <taxon>Maleae</taxon>
        <taxon>Malus</taxon>
    </lineage>
</organism>
<comment type="catalytic activity">
    <reaction evidence="1">
        <text>Hydrolysis of terminal non-reducing beta-D-galactose residues in beta-D-galactosides.</text>
        <dbReference type="EC" id="3.2.1.23"/>
    </reaction>
</comment>
<evidence type="ECO:0000259" key="3">
    <source>
        <dbReference type="Pfam" id="PF01301"/>
    </source>
</evidence>
<dbReference type="Proteomes" id="UP000290289">
    <property type="component" value="Chromosome 16"/>
</dbReference>
<dbReference type="STRING" id="3750.A0A498HK48"/>
<dbReference type="GO" id="GO:0004565">
    <property type="term" value="F:beta-galactosidase activity"/>
    <property type="evidence" value="ECO:0007669"/>
    <property type="project" value="UniProtKB-EC"/>
</dbReference>
<dbReference type="InterPro" id="IPR031330">
    <property type="entry name" value="Gly_Hdrlase_35_cat"/>
</dbReference>
<dbReference type="SUPFAM" id="SSF51445">
    <property type="entry name" value="(Trans)glycosidases"/>
    <property type="match status" value="1"/>
</dbReference>